<feature type="region of interest" description="Disordered" evidence="1">
    <location>
        <begin position="596"/>
        <end position="615"/>
    </location>
</feature>
<keyword evidence="3" id="KW-0732">Signal</keyword>
<feature type="compositionally biased region" description="Low complexity" evidence="1">
    <location>
        <begin position="32"/>
        <end position="48"/>
    </location>
</feature>
<dbReference type="EMBL" id="QXGI01000001">
    <property type="protein sequence ID" value="RSX49864.1"/>
    <property type="molecule type" value="Genomic_DNA"/>
</dbReference>
<evidence type="ECO:0000313" key="4">
    <source>
        <dbReference type="EMBL" id="RSX49864.1"/>
    </source>
</evidence>
<feature type="transmembrane region" description="Helical" evidence="2">
    <location>
        <begin position="791"/>
        <end position="812"/>
    </location>
</feature>
<dbReference type="AlphaFoldDB" id="A0A430FAK1"/>
<dbReference type="OrthoDB" id="9806701at2"/>
<keyword evidence="2" id="KW-0812">Transmembrane</keyword>
<organism evidence="4 5">
    <name type="scientific">Bifidobacterium castoris</name>
    <dbReference type="NCBI Taxonomy" id="2306972"/>
    <lineage>
        <taxon>Bacteria</taxon>
        <taxon>Bacillati</taxon>
        <taxon>Actinomycetota</taxon>
        <taxon>Actinomycetes</taxon>
        <taxon>Bifidobacteriales</taxon>
        <taxon>Bifidobacteriaceae</taxon>
        <taxon>Bifidobacterium</taxon>
    </lineage>
</organism>
<evidence type="ECO:0000256" key="3">
    <source>
        <dbReference type="SAM" id="SignalP"/>
    </source>
</evidence>
<feature type="region of interest" description="Disordered" evidence="1">
    <location>
        <begin position="32"/>
        <end position="52"/>
    </location>
</feature>
<reference evidence="4 5" key="1">
    <citation type="submission" date="2018-09" db="EMBL/GenBank/DDBJ databases">
        <title>Characterization of the phylogenetic diversity of five novel species belonging to the genus Bifidobacterium.</title>
        <authorList>
            <person name="Lugli G.A."/>
            <person name="Duranti S."/>
            <person name="Milani C."/>
        </authorList>
    </citation>
    <scope>NUCLEOTIDE SEQUENCE [LARGE SCALE GENOMIC DNA]</scope>
    <source>
        <strain evidence="4 5">2020B</strain>
    </source>
</reference>
<evidence type="ECO:0000256" key="2">
    <source>
        <dbReference type="SAM" id="Phobius"/>
    </source>
</evidence>
<keyword evidence="5" id="KW-1185">Reference proteome</keyword>
<proteinExistence type="predicted"/>
<evidence type="ECO:0000256" key="1">
    <source>
        <dbReference type="SAM" id="MobiDB-lite"/>
    </source>
</evidence>
<comment type="caution">
    <text evidence="4">The sequence shown here is derived from an EMBL/GenBank/DDBJ whole genome shotgun (WGS) entry which is preliminary data.</text>
</comment>
<protein>
    <submittedName>
        <fullName evidence="4">Cell surface protein</fullName>
    </submittedName>
</protein>
<feature type="signal peptide" evidence="3">
    <location>
        <begin position="1"/>
        <end position="30"/>
    </location>
</feature>
<sequence>MTKHTHTPRMLAAASMAAVMLAGAATPAMAHEAAATPTAEPSAGATAARTTLDDTQRAQLERLVEDTHWWEDESGFPLDTAAVDDLSERRERIQTVLDGDGTDDPALLAAETQDALTRLRARLLDDTGLGDDITEHGSLDPALYTPDTWDAYDTAVADAAAMRDTYARTTRNEATTLHARIGALRGKLATARAYTADGAAMTATDDGWHADLRVDGGALPDTVTVTNGNGATVATLPLKSQRFESGDKLGVGDRIGEYSGTGRDGAKLTATVRTAAGAQTTAALDDGAPAPLTRDDTGEYTTTLTAPLGTGSDYFGWDTARAVTLSDGTTLTNPTVGECTARNEPLMEGQTALTGYMSAKCTVTYTGRAAGGETVRVDVNATRTYAPALRLTLTATGADGKETTIWQSPMESGLRMNDVTLPSLGYDKVGDRYQITAAIAEATDPNVRDVTVRTRLGDNGARLFDVTFTVDEMSRGEDGATTMKPVTRTVTVTQPFDAPPANKPNGQAVLTGFLVNGKPMDGFSADRTDYVIRAKQGEKVVVPQHADDVTVATGPSRQTAYTTVQTWDVTGPDGAHSTYTVTLIRDHDTPTADEAFTPPQPAGAFTDKENPSETNTDLYSVGYTVDGKYTPVNRDSFTIPEGGVLSWEAYAGQVVQATGERVEGMTWRYRLGVLAADQSTYAERTVTVTYLTAATHKAQLDNIRVDGADMPAFDPERTEYTVGVENPERYTVTPVFDKQSGMSVTVDKSSERAILTAVSADGLTRRVYTVRIVQATETGAGTDMLAETGTAAGAAAGASLLAALAGIALLATRRRRAR</sequence>
<evidence type="ECO:0000313" key="5">
    <source>
        <dbReference type="Proteomes" id="UP000288052"/>
    </source>
</evidence>
<keyword evidence="2" id="KW-0472">Membrane</keyword>
<gene>
    <name evidence="4" type="ORF">D2E22_0325</name>
</gene>
<accession>A0A430FAK1</accession>
<feature type="chain" id="PRO_5019093540" evidence="3">
    <location>
        <begin position="31"/>
        <end position="818"/>
    </location>
</feature>
<dbReference type="Proteomes" id="UP000288052">
    <property type="component" value="Unassembled WGS sequence"/>
</dbReference>
<dbReference type="RefSeq" id="WP_126031367.1">
    <property type="nucleotide sequence ID" value="NZ_QXGI01000001.1"/>
</dbReference>
<name>A0A430FAK1_9BIFI</name>
<keyword evidence="2" id="KW-1133">Transmembrane helix</keyword>